<keyword evidence="2" id="KW-1185">Reference proteome</keyword>
<sequence length="55" mass="5890">MSSDSSGFALANGSGIRFDKNLVSVSTIQLHLPLHIISVPTFAVFSHGAEPLFKF</sequence>
<protein>
    <submittedName>
        <fullName evidence="1">Uncharacterized protein</fullName>
    </submittedName>
</protein>
<name>A0ABD3BP19_9LAMI</name>
<accession>A0ABD3BP19</accession>
<dbReference type="EMBL" id="JAVIJP010000069">
    <property type="protein sequence ID" value="KAL3619251.1"/>
    <property type="molecule type" value="Genomic_DNA"/>
</dbReference>
<dbReference type="Proteomes" id="UP001632038">
    <property type="component" value="Unassembled WGS sequence"/>
</dbReference>
<reference evidence="2" key="1">
    <citation type="journal article" date="2024" name="IScience">
        <title>Strigolactones Initiate the Formation of Haustorium-like Structures in Castilleja.</title>
        <authorList>
            <person name="Buerger M."/>
            <person name="Peterson D."/>
            <person name="Chory J."/>
        </authorList>
    </citation>
    <scope>NUCLEOTIDE SEQUENCE [LARGE SCALE GENOMIC DNA]</scope>
</reference>
<proteinExistence type="predicted"/>
<gene>
    <name evidence="1" type="ORF">CASFOL_036821</name>
</gene>
<organism evidence="1 2">
    <name type="scientific">Castilleja foliolosa</name>
    <dbReference type="NCBI Taxonomy" id="1961234"/>
    <lineage>
        <taxon>Eukaryota</taxon>
        <taxon>Viridiplantae</taxon>
        <taxon>Streptophyta</taxon>
        <taxon>Embryophyta</taxon>
        <taxon>Tracheophyta</taxon>
        <taxon>Spermatophyta</taxon>
        <taxon>Magnoliopsida</taxon>
        <taxon>eudicotyledons</taxon>
        <taxon>Gunneridae</taxon>
        <taxon>Pentapetalae</taxon>
        <taxon>asterids</taxon>
        <taxon>lamiids</taxon>
        <taxon>Lamiales</taxon>
        <taxon>Orobanchaceae</taxon>
        <taxon>Pedicularideae</taxon>
        <taxon>Castillejinae</taxon>
        <taxon>Castilleja</taxon>
    </lineage>
</organism>
<dbReference type="AlphaFoldDB" id="A0ABD3BP19"/>
<evidence type="ECO:0000313" key="2">
    <source>
        <dbReference type="Proteomes" id="UP001632038"/>
    </source>
</evidence>
<evidence type="ECO:0000313" key="1">
    <source>
        <dbReference type="EMBL" id="KAL3619251.1"/>
    </source>
</evidence>
<comment type="caution">
    <text evidence="1">The sequence shown here is derived from an EMBL/GenBank/DDBJ whole genome shotgun (WGS) entry which is preliminary data.</text>
</comment>